<proteinExistence type="predicted"/>
<sequence>MNATFGVRLPKNLTTFGRCTIAARRISSRSSVTGCHMLSLSRGTPIEGFDFKEELRGRCGGKEGKPKLHKMYEYGELIDGGENLLSRGKQEEVEPSETNNLNVKVPSTTTKEAIDNRNNEDIVIWSFLLMRE</sequence>
<protein>
    <submittedName>
        <fullName evidence="1">Uncharacterized protein</fullName>
    </submittedName>
</protein>
<evidence type="ECO:0000313" key="1">
    <source>
        <dbReference type="EMBL" id="KAK9024281.1"/>
    </source>
</evidence>
<accession>A0ABR2SG59</accession>
<evidence type="ECO:0000313" key="2">
    <source>
        <dbReference type="Proteomes" id="UP001396334"/>
    </source>
</evidence>
<organism evidence="1 2">
    <name type="scientific">Hibiscus sabdariffa</name>
    <name type="common">roselle</name>
    <dbReference type="NCBI Taxonomy" id="183260"/>
    <lineage>
        <taxon>Eukaryota</taxon>
        <taxon>Viridiplantae</taxon>
        <taxon>Streptophyta</taxon>
        <taxon>Embryophyta</taxon>
        <taxon>Tracheophyta</taxon>
        <taxon>Spermatophyta</taxon>
        <taxon>Magnoliopsida</taxon>
        <taxon>eudicotyledons</taxon>
        <taxon>Gunneridae</taxon>
        <taxon>Pentapetalae</taxon>
        <taxon>rosids</taxon>
        <taxon>malvids</taxon>
        <taxon>Malvales</taxon>
        <taxon>Malvaceae</taxon>
        <taxon>Malvoideae</taxon>
        <taxon>Hibiscus</taxon>
    </lineage>
</organism>
<name>A0ABR2SG59_9ROSI</name>
<gene>
    <name evidence="1" type="ORF">V6N11_004450</name>
</gene>
<dbReference type="EMBL" id="JBBPBN010000015">
    <property type="protein sequence ID" value="KAK9024281.1"/>
    <property type="molecule type" value="Genomic_DNA"/>
</dbReference>
<keyword evidence="2" id="KW-1185">Reference proteome</keyword>
<comment type="caution">
    <text evidence="1">The sequence shown here is derived from an EMBL/GenBank/DDBJ whole genome shotgun (WGS) entry which is preliminary data.</text>
</comment>
<dbReference type="Proteomes" id="UP001396334">
    <property type="component" value="Unassembled WGS sequence"/>
</dbReference>
<reference evidence="1 2" key="1">
    <citation type="journal article" date="2024" name="G3 (Bethesda)">
        <title>Genome assembly of Hibiscus sabdariffa L. provides insights into metabolisms of medicinal natural products.</title>
        <authorList>
            <person name="Kim T."/>
        </authorList>
    </citation>
    <scope>NUCLEOTIDE SEQUENCE [LARGE SCALE GENOMIC DNA]</scope>
    <source>
        <strain evidence="1">TK-2024</strain>
        <tissue evidence="1">Old leaves</tissue>
    </source>
</reference>